<protein>
    <submittedName>
        <fullName evidence="1">LysM domain-containing protein</fullName>
    </submittedName>
</protein>
<keyword evidence="2" id="KW-1185">Reference proteome</keyword>
<reference evidence="1" key="1">
    <citation type="submission" date="2019-04" db="EMBL/GenBank/DDBJ databases">
        <title>Microbes associate with the intestines of laboratory mice.</title>
        <authorList>
            <person name="Navarre W."/>
            <person name="Wong E."/>
            <person name="Huang K."/>
            <person name="Tropini C."/>
            <person name="Ng K."/>
            <person name="Yu B."/>
        </authorList>
    </citation>
    <scope>NUCLEOTIDE SEQUENCE</scope>
    <source>
        <strain evidence="1">NM01_1-7b</strain>
    </source>
</reference>
<sequence>MGLTKAKLEIEKEIGVDIINVLFNPSEYQLTDSANYSEKKVPGLDGPLFQYISGEATELSLNLFLDTYVPKQPTSLISFGTPPTSTDVSAITKRIANATSIDGSLHRPPEVTFRWGSLNFRGIVTRFNHTYTMFTESGMPVRAKVSLTFKSLISPNDKRRASPFESPDRTKYRTIRQGIGLWDIASMEYGDPDMWKMIARENGILNPLDVRPGQVVKLPAL</sequence>
<name>A0AC61RXH3_9FIRM</name>
<organism evidence="1 2">
    <name type="scientific">Petralouisia muris</name>
    <dbReference type="NCBI Taxonomy" id="3032872"/>
    <lineage>
        <taxon>Bacteria</taxon>
        <taxon>Bacillati</taxon>
        <taxon>Bacillota</taxon>
        <taxon>Clostridia</taxon>
        <taxon>Lachnospirales</taxon>
        <taxon>Lachnospiraceae</taxon>
        <taxon>Petralouisia</taxon>
    </lineage>
</organism>
<accession>A0AC61RXH3</accession>
<evidence type="ECO:0000313" key="2">
    <source>
        <dbReference type="Proteomes" id="UP000304953"/>
    </source>
</evidence>
<dbReference type="Proteomes" id="UP000304953">
    <property type="component" value="Unassembled WGS sequence"/>
</dbReference>
<comment type="caution">
    <text evidence="1">The sequence shown here is derived from an EMBL/GenBank/DDBJ whole genome shotgun (WGS) entry which is preliminary data.</text>
</comment>
<evidence type="ECO:0000313" key="1">
    <source>
        <dbReference type="EMBL" id="TGY96631.1"/>
    </source>
</evidence>
<gene>
    <name evidence="1" type="ORF">E5329_08705</name>
</gene>
<proteinExistence type="predicted"/>
<dbReference type="EMBL" id="SRYA01000014">
    <property type="protein sequence ID" value="TGY96631.1"/>
    <property type="molecule type" value="Genomic_DNA"/>
</dbReference>